<dbReference type="PANTHER" id="PTHR39555:SF1">
    <property type="entry name" value="TYPE IV PILUS INNER MEMBRANE COMPONENT PILO"/>
    <property type="match status" value="1"/>
</dbReference>
<dbReference type="RefSeq" id="WP_058461515.1">
    <property type="nucleotide sequence ID" value="NZ_CAAAHS010000004.1"/>
</dbReference>
<keyword evidence="1" id="KW-1133">Transmembrane helix</keyword>
<comment type="caution">
    <text evidence="2">The sequence shown here is derived from an EMBL/GenBank/DDBJ whole genome shotgun (WGS) entry which is preliminary data.</text>
</comment>
<dbReference type="EMBL" id="LNKA01000001">
    <property type="protein sequence ID" value="KTC65780.1"/>
    <property type="molecule type" value="Genomic_DNA"/>
</dbReference>
<feature type="transmembrane region" description="Helical" evidence="1">
    <location>
        <begin position="20"/>
        <end position="41"/>
    </location>
</feature>
<keyword evidence="1" id="KW-0472">Membrane</keyword>
<sequence>MKDLKLNELTLENMGQWPLLAKVGLIIFINLVIIGLGYWFLIKGNFETYDTLKAQEQTLRMEFETKQRQAASLIPYKLQLQEMAEKFGNMLRQLPTQNEMPGLLEDISKTGVASGLTFQLFAPMPEVEHDFYVELPIKIAVLGNYHQIAVFISRVVEMSRIVTLHDFVIEGAPKEKDKPTPPGELIMKMTAKIYRYRTQ</sequence>
<organism evidence="2 3">
    <name type="scientific">Legionella adelaidensis</name>
    <dbReference type="NCBI Taxonomy" id="45056"/>
    <lineage>
        <taxon>Bacteria</taxon>
        <taxon>Pseudomonadati</taxon>
        <taxon>Pseudomonadota</taxon>
        <taxon>Gammaproteobacteria</taxon>
        <taxon>Legionellales</taxon>
        <taxon>Legionellaceae</taxon>
        <taxon>Legionella</taxon>
    </lineage>
</organism>
<dbReference type="PANTHER" id="PTHR39555">
    <property type="entry name" value="FIMBRIAL ASSEMBLY PROTEIN PILO-LIKE PROTEIN-RELATED"/>
    <property type="match status" value="1"/>
</dbReference>
<dbReference type="AlphaFoldDB" id="A0A0W0R3Y6"/>
<dbReference type="InterPro" id="IPR014717">
    <property type="entry name" value="Transl_elong_EF1B/ribsomal_bS6"/>
</dbReference>
<dbReference type="OrthoDB" id="9802133at2"/>
<accession>A0A0W0R3Y6</accession>
<dbReference type="Proteomes" id="UP000054859">
    <property type="component" value="Unassembled WGS sequence"/>
</dbReference>
<dbReference type="Gene3D" id="3.30.70.60">
    <property type="match status" value="1"/>
</dbReference>
<dbReference type="GO" id="GO:0043107">
    <property type="term" value="P:type IV pilus-dependent motility"/>
    <property type="evidence" value="ECO:0007669"/>
    <property type="project" value="InterPro"/>
</dbReference>
<dbReference type="GO" id="GO:0043683">
    <property type="term" value="P:type IV pilus assembly"/>
    <property type="evidence" value="ECO:0007669"/>
    <property type="project" value="InterPro"/>
</dbReference>
<name>A0A0W0R3Y6_9GAMM</name>
<dbReference type="Gene3D" id="1.10.287.540">
    <property type="entry name" value="Helix hairpin bin"/>
    <property type="match status" value="1"/>
</dbReference>
<protein>
    <submittedName>
        <fullName evidence="2">Tfp pilus assembly protein PilO</fullName>
    </submittedName>
</protein>
<dbReference type="PATRIC" id="fig|45056.6.peg.454"/>
<dbReference type="Pfam" id="PF04350">
    <property type="entry name" value="PilO"/>
    <property type="match status" value="1"/>
</dbReference>
<dbReference type="STRING" id="45056.Lade_0438"/>
<keyword evidence="1" id="KW-0812">Transmembrane</keyword>
<evidence type="ECO:0000313" key="2">
    <source>
        <dbReference type="EMBL" id="KTC65780.1"/>
    </source>
</evidence>
<keyword evidence="3" id="KW-1185">Reference proteome</keyword>
<reference evidence="2 3" key="1">
    <citation type="submission" date="2015-11" db="EMBL/GenBank/DDBJ databases">
        <title>Identification of large and diverse effector repertoires of 38 Legionella species.</title>
        <authorList>
            <person name="Burstein D."/>
            <person name="Amaro F."/>
            <person name="Zusman T."/>
            <person name="Lifshitz Z."/>
            <person name="Cohen O."/>
            <person name="Gilbert J.A."/>
            <person name="Pupko T."/>
            <person name="Shuman H.A."/>
            <person name="Segal G."/>
        </authorList>
    </citation>
    <scope>NUCLEOTIDE SEQUENCE [LARGE SCALE GENOMIC DNA]</scope>
    <source>
        <strain evidence="2 3">1762-AUS-E</strain>
    </source>
</reference>
<gene>
    <name evidence="2" type="primary">pilO</name>
    <name evidence="2" type="ORF">Lade_0438</name>
</gene>
<dbReference type="PIRSF" id="PIRSF016482">
    <property type="entry name" value="PilO"/>
    <property type="match status" value="1"/>
</dbReference>
<evidence type="ECO:0000313" key="3">
    <source>
        <dbReference type="Proteomes" id="UP000054859"/>
    </source>
</evidence>
<evidence type="ECO:0000256" key="1">
    <source>
        <dbReference type="SAM" id="Phobius"/>
    </source>
</evidence>
<dbReference type="InterPro" id="IPR007445">
    <property type="entry name" value="PilO"/>
</dbReference>
<proteinExistence type="predicted"/>